<dbReference type="Bgee" id="ENSPREG00000018567">
    <property type="expression patterns" value="Expressed in head and 1 other cell type or tissue"/>
</dbReference>
<dbReference type="AlphaFoldDB" id="A0A3P9PZY8"/>
<evidence type="ECO:0000256" key="3">
    <source>
        <dbReference type="PROSITE-ProRule" id="PRU00221"/>
    </source>
</evidence>
<keyword evidence="5" id="KW-1185">Reference proteome</keyword>
<sequence>MFSMESNVIFSFSVWPAPDWSMSRPTPCPVYTLRGAGAPLNTLHFSCSRGDTPLLFSGSAKGAVHVWNLNSRRAERVLEGHGGNSVIWVSTLQTGDTLISQGRDMRVCLWDLTEGRSEALDSVWTGSVGFCQCSVLEMSPSSYLLAFAGLQTEETKIIEMPSKNPVCTLTPDTKLGMVMCLQLWKPDSGLGPLLFAGYEDGSLLLWDVTQRSELSRVKAHPEPVMCLTFDPGRLRGVSGSCEKQLSSWMLDDQNHIQLQDYVTLVNPGVSQLRIRGDGRLLASAGWDHRVRVFGWKKLRPLAVLQYHTDMVLSVAFSDHQDPRQRLLAAGSKDQRVSLWSIYNQSANTC</sequence>
<keyword evidence="2" id="KW-0677">Repeat</keyword>
<dbReference type="InterPro" id="IPR036322">
    <property type="entry name" value="WD40_repeat_dom_sf"/>
</dbReference>
<dbReference type="Gene3D" id="2.130.10.10">
    <property type="entry name" value="YVTN repeat-like/Quinoprotein amine dehydrogenase"/>
    <property type="match status" value="2"/>
</dbReference>
<dbReference type="InterPro" id="IPR015943">
    <property type="entry name" value="WD40/YVTN_repeat-like_dom_sf"/>
</dbReference>
<reference evidence="4" key="2">
    <citation type="submission" date="2025-08" db="UniProtKB">
        <authorList>
            <consortium name="Ensembl"/>
        </authorList>
    </citation>
    <scope>IDENTIFICATION</scope>
    <source>
        <strain evidence="4">Guanapo</strain>
    </source>
</reference>
<evidence type="ECO:0000256" key="2">
    <source>
        <dbReference type="ARBA" id="ARBA00022737"/>
    </source>
</evidence>
<dbReference type="InterPro" id="IPR001680">
    <property type="entry name" value="WD40_rpt"/>
</dbReference>
<dbReference type="PANTHER" id="PTHR19854">
    <property type="entry name" value="TRANSDUCIN BETA-LIKE 3"/>
    <property type="match status" value="1"/>
</dbReference>
<dbReference type="OMA" id="YQRQSMQ"/>
<protein>
    <submittedName>
        <fullName evidence="4">Guanine nucleotide binding protein (G protein), beta polypeptide 1-like</fullName>
    </submittedName>
</protein>
<accession>A0A3P9PZY8</accession>
<keyword evidence="1 3" id="KW-0853">WD repeat</keyword>
<dbReference type="PROSITE" id="PS50294">
    <property type="entry name" value="WD_REPEATS_REGION"/>
    <property type="match status" value="1"/>
</dbReference>
<dbReference type="SUPFAM" id="SSF50978">
    <property type="entry name" value="WD40 repeat-like"/>
    <property type="match status" value="1"/>
</dbReference>
<evidence type="ECO:0000313" key="4">
    <source>
        <dbReference type="Ensembl" id="ENSPREP00000027461.1"/>
    </source>
</evidence>
<dbReference type="STRING" id="8081.ENSPREP00000027461"/>
<evidence type="ECO:0000313" key="5">
    <source>
        <dbReference type="Proteomes" id="UP000242638"/>
    </source>
</evidence>
<organism evidence="4 5">
    <name type="scientific">Poecilia reticulata</name>
    <name type="common">Guppy</name>
    <name type="synonym">Acanthophacelus reticulatus</name>
    <dbReference type="NCBI Taxonomy" id="8081"/>
    <lineage>
        <taxon>Eukaryota</taxon>
        <taxon>Metazoa</taxon>
        <taxon>Chordata</taxon>
        <taxon>Craniata</taxon>
        <taxon>Vertebrata</taxon>
        <taxon>Euteleostomi</taxon>
        <taxon>Actinopterygii</taxon>
        <taxon>Neopterygii</taxon>
        <taxon>Teleostei</taxon>
        <taxon>Neoteleostei</taxon>
        <taxon>Acanthomorphata</taxon>
        <taxon>Ovalentaria</taxon>
        <taxon>Atherinomorphae</taxon>
        <taxon>Cyprinodontiformes</taxon>
        <taxon>Poeciliidae</taxon>
        <taxon>Poeciliinae</taxon>
        <taxon>Poecilia</taxon>
    </lineage>
</organism>
<proteinExistence type="predicted"/>
<feature type="repeat" description="WD" evidence="3">
    <location>
        <begin position="304"/>
        <end position="341"/>
    </location>
</feature>
<reference evidence="4" key="3">
    <citation type="submission" date="2025-09" db="UniProtKB">
        <authorList>
            <consortium name="Ensembl"/>
        </authorList>
    </citation>
    <scope>IDENTIFICATION</scope>
    <source>
        <strain evidence="4">Guanapo</strain>
    </source>
</reference>
<dbReference type="PANTHER" id="PTHR19854:SF1">
    <property type="entry name" value="GUANINE NUCLEOTIDE-BINDING PROTEIN SUBUNIT BETA-LIKE PROTEIN 1"/>
    <property type="match status" value="1"/>
</dbReference>
<name>A0A3P9PZY8_POERE</name>
<dbReference type="PROSITE" id="PS50082">
    <property type="entry name" value="WD_REPEATS_2"/>
    <property type="match status" value="1"/>
</dbReference>
<dbReference type="Proteomes" id="UP000242638">
    <property type="component" value="Unassembled WGS sequence"/>
</dbReference>
<dbReference type="Pfam" id="PF00400">
    <property type="entry name" value="WD40"/>
    <property type="match status" value="4"/>
</dbReference>
<reference evidence="5" key="1">
    <citation type="submission" date="2013-11" db="EMBL/GenBank/DDBJ databases">
        <title>The genomic landscape of the Guanapo guppy.</title>
        <authorList>
            <person name="Kuenstner A."/>
            <person name="Dreyer C."/>
        </authorList>
    </citation>
    <scope>NUCLEOTIDE SEQUENCE</scope>
    <source>
        <strain evidence="5">Guanapo</strain>
    </source>
</reference>
<dbReference type="SMART" id="SM00320">
    <property type="entry name" value="WD40"/>
    <property type="match status" value="6"/>
</dbReference>
<evidence type="ECO:0000256" key="1">
    <source>
        <dbReference type="ARBA" id="ARBA00022574"/>
    </source>
</evidence>
<dbReference type="Ensembl" id="ENSPRET00000027758.1">
    <property type="protein sequence ID" value="ENSPREP00000027461.1"/>
    <property type="gene ID" value="ENSPREG00000018567.1"/>
</dbReference>
<dbReference type="GeneTree" id="ENSGT00390000018606"/>